<accession>A0A1G7NW35</accession>
<dbReference type="Pfam" id="PF07943">
    <property type="entry name" value="PBP5_C"/>
    <property type="match status" value="1"/>
</dbReference>
<evidence type="ECO:0000256" key="9">
    <source>
        <dbReference type="ARBA" id="ARBA00022960"/>
    </source>
</evidence>
<dbReference type="EC" id="3.4.16.4" evidence="4"/>
<dbReference type="Gene3D" id="2.60.410.10">
    <property type="entry name" value="D-Ala-D-Ala carboxypeptidase, C-terminal domain"/>
    <property type="match status" value="1"/>
</dbReference>
<keyword evidence="9" id="KW-0133">Cell shape</keyword>
<dbReference type="InterPro" id="IPR018044">
    <property type="entry name" value="Peptidase_S11"/>
</dbReference>
<dbReference type="Proteomes" id="UP000183404">
    <property type="component" value="Unassembled WGS sequence"/>
</dbReference>
<sequence>MFKRLLTLLVSVILAISFVLNGTVYADTLNLKSKSAILIETNTGQILYEKDSHKPLPPASVTKVMTLLLAIEAIDSGKIKITDKVVTSKHAFDMGGTQIYLEVGEEMTVDDLMKAIAMNSANDASVALAEYIAGTEENFVEMMNKRAKELGAKNTTFKNATGLPEEGHLTSVYDIAMISRELVKHESIFKYLTNKLDSLRNGKFSLINTNKLLWRYKGADGIKTGSTSEALYCMAATAKRGDTRLIAVVFGAPDSETRFSEAAKLLDYGFANYESVKVASKGQSFGNVKVFKGKKQAVSVLCRDDEYILIKKGEGKNIKTEVELKNAVLAPLAKEVPIGTVKITQDGKIIKTFNIYPQEVVEKANFFENLNKVFIGWLRYQ</sequence>
<dbReference type="PANTHER" id="PTHR21581:SF6">
    <property type="entry name" value="TRAFFICKING PROTEIN PARTICLE COMPLEX SUBUNIT 12"/>
    <property type="match status" value="1"/>
</dbReference>
<dbReference type="InterPro" id="IPR015956">
    <property type="entry name" value="Peniciliin-bd_prot_C_sf"/>
</dbReference>
<keyword evidence="5 17" id="KW-0121">Carboxypeptidase</keyword>
<dbReference type="InterPro" id="IPR012338">
    <property type="entry name" value="Beta-lactam/transpept-like"/>
</dbReference>
<feature type="domain" description="Peptidase S11 D-Ala-D-Ala carboxypeptidase A C-terminal" evidence="16">
    <location>
        <begin position="273"/>
        <end position="363"/>
    </location>
</feature>
<dbReference type="UniPathway" id="UPA00219"/>
<dbReference type="InterPro" id="IPR012907">
    <property type="entry name" value="Peptidase_S11_C"/>
</dbReference>
<evidence type="ECO:0000313" key="17">
    <source>
        <dbReference type="EMBL" id="SDF77569.1"/>
    </source>
</evidence>
<name>A0A1G7NW35_THETY</name>
<dbReference type="GO" id="GO:0009252">
    <property type="term" value="P:peptidoglycan biosynthetic process"/>
    <property type="evidence" value="ECO:0007669"/>
    <property type="project" value="UniProtKB-UniPathway"/>
</dbReference>
<keyword evidence="6" id="KW-0645">Protease</keyword>
<organism evidence="17 18">
    <name type="scientific">Thermoanaerobacter thermohydrosulfuricus</name>
    <name type="common">Clostridium thermohydrosulfuricum</name>
    <dbReference type="NCBI Taxonomy" id="1516"/>
    <lineage>
        <taxon>Bacteria</taxon>
        <taxon>Bacillati</taxon>
        <taxon>Bacillota</taxon>
        <taxon>Clostridia</taxon>
        <taxon>Thermoanaerobacterales</taxon>
        <taxon>Thermoanaerobacteraceae</taxon>
        <taxon>Thermoanaerobacter</taxon>
    </lineage>
</organism>
<dbReference type="RefSeq" id="WP_019907658.1">
    <property type="nucleotide sequence ID" value="NZ_FNBS01000023.1"/>
</dbReference>
<feature type="active site" evidence="13">
    <location>
        <position position="120"/>
    </location>
</feature>
<dbReference type="SUPFAM" id="SSF69189">
    <property type="entry name" value="Penicillin-binding protein associated domain"/>
    <property type="match status" value="1"/>
</dbReference>
<dbReference type="PANTHER" id="PTHR21581">
    <property type="entry name" value="D-ALANYL-D-ALANINE CARBOXYPEPTIDASE"/>
    <property type="match status" value="1"/>
</dbReference>
<dbReference type="InterPro" id="IPR037167">
    <property type="entry name" value="Peptidase_S11_C_sf"/>
</dbReference>
<dbReference type="Pfam" id="PF00768">
    <property type="entry name" value="Peptidase_S11"/>
    <property type="match status" value="1"/>
</dbReference>
<protein>
    <recommendedName>
        <fullName evidence="4">serine-type D-Ala-D-Ala carboxypeptidase</fullName>
        <ecNumber evidence="4">3.4.16.4</ecNumber>
    </recommendedName>
</protein>
<keyword evidence="11" id="KW-0961">Cell wall biogenesis/degradation</keyword>
<dbReference type="GO" id="GO:0009002">
    <property type="term" value="F:serine-type D-Ala-D-Ala carboxypeptidase activity"/>
    <property type="evidence" value="ECO:0007669"/>
    <property type="project" value="UniProtKB-EC"/>
</dbReference>
<evidence type="ECO:0000313" key="18">
    <source>
        <dbReference type="Proteomes" id="UP000183404"/>
    </source>
</evidence>
<dbReference type="SUPFAM" id="SSF56601">
    <property type="entry name" value="beta-lactamase/transpeptidase-like"/>
    <property type="match status" value="1"/>
</dbReference>
<feature type="active site" description="Proton acceptor" evidence="13">
    <location>
        <position position="63"/>
    </location>
</feature>
<dbReference type="Gene3D" id="3.40.710.10">
    <property type="entry name" value="DD-peptidase/beta-lactamase superfamily"/>
    <property type="match status" value="1"/>
</dbReference>
<evidence type="ECO:0000256" key="12">
    <source>
        <dbReference type="ARBA" id="ARBA00034000"/>
    </source>
</evidence>
<reference evidence="17 18" key="1">
    <citation type="submission" date="2016-10" db="EMBL/GenBank/DDBJ databases">
        <authorList>
            <person name="de Groot N.N."/>
        </authorList>
    </citation>
    <scope>NUCLEOTIDE SEQUENCE [LARGE SCALE GENOMIC DNA]</scope>
    <source>
        <strain evidence="17 18">DSM 569</strain>
    </source>
</reference>
<comment type="function">
    <text evidence="1">Removes C-terminal D-alanyl residues from sugar-peptide cell wall precursors.</text>
</comment>
<dbReference type="PRINTS" id="PR00725">
    <property type="entry name" value="DADACBPTASE1"/>
</dbReference>
<feature type="binding site" evidence="14">
    <location>
        <position position="223"/>
    </location>
    <ligand>
        <name>substrate</name>
    </ligand>
</feature>
<gene>
    <name evidence="17" type="ORF">SAMN04244560_01213</name>
</gene>
<evidence type="ECO:0000256" key="8">
    <source>
        <dbReference type="ARBA" id="ARBA00022801"/>
    </source>
</evidence>
<dbReference type="SMART" id="SM00936">
    <property type="entry name" value="PBP5_C"/>
    <property type="match status" value="1"/>
</dbReference>
<evidence type="ECO:0000256" key="6">
    <source>
        <dbReference type="ARBA" id="ARBA00022670"/>
    </source>
</evidence>
<evidence type="ECO:0000256" key="7">
    <source>
        <dbReference type="ARBA" id="ARBA00022729"/>
    </source>
</evidence>
<comment type="catalytic activity">
    <reaction evidence="12">
        <text>Preferential cleavage: (Ac)2-L-Lys-D-Ala-|-D-Ala. Also transpeptidation of peptidyl-alanyl moieties that are N-acyl substituents of D-alanine.</text>
        <dbReference type="EC" id="3.4.16.4"/>
    </reaction>
</comment>
<keyword evidence="7" id="KW-0732">Signal</keyword>
<evidence type="ECO:0000256" key="3">
    <source>
        <dbReference type="ARBA" id="ARBA00007164"/>
    </source>
</evidence>
<keyword evidence="10" id="KW-0573">Peptidoglycan synthesis</keyword>
<evidence type="ECO:0000256" key="2">
    <source>
        <dbReference type="ARBA" id="ARBA00004752"/>
    </source>
</evidence>
<evidence type="ECO:0000256" key="5">
    <source>
        <dbReference type="ARBA" id="ARBA00022645"/>
    </source>
</evidence>
<comment type="pathway">
    <text evidence="2">Cell wall biogenesis; peptidoglycan biosynthesis.</text>
</comment>
<evidence type="ECO:0000256" key="11">
    <source>
        <dbReference type="ARBA" id="ARBA00023316"/>
    </source>
</evidence>
<evidence type="ECO:0000256" key="4">
    <source>
        <dbReference type="ARBA" id="ARBA00012448"/>
    </source>
</evidence>
<evidence type="ECO:0000259" key="16">
    <source>
        <dbReference type="SMART" id="SM00936"/>
    </source>
</evidence>
<evidence type="ECO:0000256" key="1">
    <source>
        <dbReference type="ARBA" id="ARBA00003217"/>
    </source>
</evidence>
<evidence type="ECO:0000256" key="13">
    <source>
        <dbReference type="PIRSR" id="PIRSR618044-1"/>
    </source>
</evidence>
<evidence type="ECO:0000256" key="10">
    <source>
        <dbReference type="ARBA" id="ARBA00022984"/>
    </source>
</evidence>
<dbReference type="GO" id="GO:0008360">
    <property type="term" value="P:regulation of cell shape"/>
    <property type="evidence" value="ECO:0007669"/>
    <property type="project" value="UniProtKB-KW"/>
</dbReference>
<evidence type="ECO:0000256" key="14">
    <source>
        <dbReference type="PIRSR" id="PIRSR618044-2"/>
    </source>
</evidence>
<dbReference type="GO" id="GO:0006508">
    <property type="term" value="P:proteolysis"/>
    <property type="evidence" value="ECO:0007669"/>
    <property type="project" value="UniProtKB-KW"/>
</dbReference>
<dbReference type="AlphaFoldDB" id="A0A1G7NW35"/>
<comment type="similarity">
    <text evidence="3 15">Belongs to the peptidase S11 family.</text>
</comment>
<feature type="active site" description="Acyl-ester intermediate" evidence="13">
    <location>
        <position position="60"/>
    </location>
</feature>
<evidence type="ECO:0000256" key="15">
    <source>
        <dbReference type="RuleBase" id="RU004016"/>
    </source>
</evidence>
<dbReference type="GO" id="GO:0071555">
    <property type="term" value="P:cell wall organization"/>
    <property type="evidence" value="ECO:0007669"/>
    <property type="project" value="UniProtKB-KW"/>
</dbReference>
<dbReference type="InterPro" id="IPR001967">
    <property type="entry name" value="Peptidase_S11_N"/>
</dbReference>
<proteinExistence type="inferred from homology"/>
<keyword evidence="8" id="KW-0378">Hydrolase</keyword>
<dbReference type="EMBL" id="FNBS01000023">
    <property type="protein sequence ID" value="SDF77569.1"/>
    <property type="molecule type" value="Genomic_DNA"/>
</dbReference>